<proteinExistence type="predicted"/>
<gene>
    <name evidence="1" type="ORF">ANBU17_05050</name>
</gene>
<evidence type="ECO:0000313" key="2">
    <source>
        <dbReference type="Proteomes" id="UP000613208"/>
    </source>
</evidence>
<name>A0A916VCK7_9FIRM</name>
<dbReference type="Proteomes" id="UP000613208">
    <property type="component" value="Unassembled WGS sequence"/>
</dbReference>
<evidence type="ECO:0000313" key="1">
    <source>
        <dbReference type="EMBL" id="GFO84158.1"/>
    </source>
</evidence>
<reference evidence="1" key="1">
    <citation type="submission" date="2020-06" db="EMBL/GenBank/DDBJ databases">
        <title>Characterization of fructooligosaccharide metabolism and fructooligosaccharide-degrading enzymes in human commensal butyrate producers.</title>
        <authorList>
            <person name="Tanno H."/>
            <person name="Fujii T."/>
            <person name="Hirano K."/>
            <person name="Maeno S."/>
            <person name="Tonozuka T."/>
            <person name="Sakamoto M."/>
            <person name="Ohkuma M."/>
            <person name="Tochio T."/>
            <person name="Endo A."/>
        </authorList>
    </citation>
    <scope>NUCLEOTIDE SEQUENCE</scope>
    <source>
        <strain evidence="1">JCM 17466</strain>
    </source>
</reference>
<accession>A0A916VCK7</accession>
<dbReference type="EMBL" id="BLYI01000009">
    <property type="protein sequence ID" value="GFO84158.1"/>
    <property type="molecule type" value="Genomic_DNA"/>
</dbReference>
<keyword evidence="2" id="KW-1185">Reference proteome</keyword>
<comment type="caution">
    <text evidence="1">The sequence shown here is derived from an EMBL/GenBank/DDBJ whole genome shotgun (WGS) entry which is preliminary data.</text>
</comment>
<dbReference type="AlphaFoldDB" id="A0A916VCK7"/>
<organism evidence="1 2">
    <name type="scientific">Anaerostipes butyraticus</name>
    <dbReference type="NCBI Taxonomy" id="645466"/>
    <lineage>
        <taxon>Bacteria</taxon>
        <taxon>Bacillati</taxon>
        <taxon>Bacillota</taxon>
        <taxon>Clostridia</taxon>
        <taxon>Lachnospirales</taxon>
        <taxon>Lachnospiraceae</taxon>
        <taxon>Anaerostipes</taxon>
    </lineage>
</organism>
<dbReference type="RefSeq" id="WP_201309897.1">
    <property type="nucleotide sequence ID" value="NZ_BLYI01000009.1"/>
</dbReference>
<sequence length="570" mass="67702">MDFKTYITKVEDQLNQMSEKQKTEWIFNQARTVEEKDREKFLNRLSGRTDVYAEKGLTKDKLKNWFRQVDEGEIYFGMEEYEQYNEGEWTWDPDWVTEYYDIFDIIPMLIKVIRLSHQLMLQREYRDSFDILDRVYRIEFYADSEYGDAERISLMELAEEKLINLNFRKISLNLLYSCYQVHSGQSRIRKIYEYLTWDECADIKVTDIFSFGPDPIEDADDFMKEWKDFLMHTPGNRAAKLLIDACIYLGGEGELLQTAEENCETHPLLYLECCERKYQNYNYEGCITAAEKALKQIDREKRIRGDIADIAVKAIENIKDERLLSYFYREAFFSDPTSRHLLALFRLNDHKITDWALQRVRGLKIDSDTWRRYSNWSAPADEQKEASINNQEKKIIYRFMLGDYRSIIEKCMNDSVYLGWTSDIKGAIVPLLLLYLKKDEETKTIAEQSVLSDMKYRMGFAGSEGETFSDYIRAWRMSENIPEEEKEKYIQWLKKEIDRRTEHVVGGGYRKSYFKAAKLVVLLGEILEERGEADGMRKLIEYYKKKHTRKRAFKSEIEELAQRGISSESC</sequence>
<protein>
    <submittedName>
        <fullName evidence="1">Uncharacterized protein</fullName>
    </submittedName>
</protein>